<dbReference type="OrthoDB" id="6485510at2759"/>
<name>A0A0D2DGR3_9EURO</name>
<dbReference type="Pfam" id="PF03694">
    <property type="entry name" value="Erg28"/>
    <property type="match status" value="1"/>
</dbReference>
<dbReference type="RefSeq" id="XP_016261786.1">
    <property type="nucleotide sequence ID" value="XM_016408306.1"/>
</dbReference>
<keyword evidence="3" id="KW-1185">Reference proteome</keyword>
<dbReference type="HOGENOM" id="CLU_1408772_0_0_1"/>
<dbReference type="InterPro" id="IPR005352">
    <property type="entry name" value="Erg28"/>
</dbReference>
<dbReference type="EMBL" id="KN847337">
    <property type="protein sequence ID" value="KIW41570.1"/>
    <property type="molecule type" value="Genomic_DNA"/>
</dbReference>
<keyword evidence="1" id="KW-0812">Transmembrane</keyword>
<proteinExistence type="predicted"/>
<protein>
    <submittedName>
        <fullName evidence="2">Uncharacterized protein</fullName>
    </submittedName>
</protein>
<evidence type="ECO:0000313" key="2">
    <source>
        <dbReference type="EMBL" id="KIW41570.1"/>
    </source>
</evidence>
<dbReference type="STRING" id="215243.A0A0D2DGR3"/>
<keyword evidence="1" id="KW-0472">Membrane</keyword>
<dbReference type="Proteomes" id="UP000053342">
    <property type="component" value="Unassembled WGS sequence"/>
</dbReference>
<evidence type="ECO:0000256" key="1">
    <source>
        <dbReference type="SAM" id="Phobius"/>
    </source>
</evidence>
<organism evidence="2 3">
    <name type="scientific">Exophiala oligosperma</name>
    <dbReference type="NCBI Taxonomy" id="215243"/>
    <lineage>
        <taxon>Eukaryota</taxon>
        <taxon>Fungi</taxon>
        <taxon>Dikarya</taxon>
        <taxon>Ascomycota</taxon>
        <taxon>Pezizomycotina</taxon>
        <taxon>Eurotiomycetes</taxon>
        <taxon>Chaetothyriomycetidae</taxon>
        <taxon>Chaetothyriales</taxon>
        <taxon>Herpotrichiellaceae</taxon>
        <taxon>Exophiala</taxon>
    </lineage>
</organism>
<dbReference type="GeneID" id="27359193"/>
<dbReference type="GO" id="GO:0016020">
    <property type="term" value="C:membrane"/>
    <property type="evidence" value="ECO:0007669"/>
    <property type="project" value="InterPro"/>
</dbReference>
<gene>
    <name evidence="2" type="ORF">PV06_07119</name>
</gene>
<feature type="transmembrane region" description="Helical" evidence="1">
    <location>
        <begin position="140"/>
        <end position="161"/>
    </location>
</feature>
<reference evidence="2 3" key="1">
    <citation type="submission" date="2015-01" db="EMBL/GenBank/DDBJ databases">
        <title>The Genome Sequence of Exophiala oligosperma CBS72588.</title>
        <authorList>
            <consortium name="The Broad Institute Genomics Platform"/>
            <person name="Cuomo C."/>
            <person name="de Hoog S."/>
            <person name="Gorbushina A."/>
            <person name="Stielow B."/>
            <person name="Teixiera M."/>
            <person name="Abouelleil A."/>
            <person name="Chapman S.B."/>
            <person name="Priest M."/>
            <person name="Young S.K."/>
            <person name="Wortman J."/>
            <person name="Nusbaum C."/>
            <person name="Birren B."/>
        </authorList>
    </citation>
    <scope>NUCLEOTIDE SEQUENCE [LARGE SCALE GENOMIC DNA]</scope>
    <source>
        <strain evidence="2 3">CBS 72588</strain>
    </source>
</reference>
<evidence type="ECO:0000313" key="3">
    <source>
        <dbReference type="Proteomes" id="UP000053342"/>
    </source>
</evidence>
<dbReference type="VEuPathDB" id="FungiDB:PV06_07119"/>
<dbReference type="AlphaFoldDB" id="A0A0D2DGR3"/>
<keyword evidence="1" id="KW-1133">Transmembrane helix</keyword>
<sequence length="193" mass="22228">MDVDAYNKLREEFMQVFEREEKADQVSASSDENALQLSSIMNDGWARGTFWYVRAMQSVTGLWSVFCDRIQPPTVVNTVTTMSFTWWLVCYVNPLGSMRLFSGPWASPTTSVLAHVYGMQNLYTGSIRIFAAYNIDTPPLYYLAMLTYVGTIFLNATETFIWKTARFEETKFAFLPSSIGLVWLFTQKNWYLS</sequence>
<accession>A0A0D2DGR3</accession>